<reference evidence="1" key="1">
    <citation type="submission" date="2018-04" db="EMBL/GenBank/DDBJ databases">
        <authorList>
            <person name="Go L.Y."/>
            <person name="Mitchell J.A."/>
        </authorList>
    </citation>
    <scope>NUCLEOTIDE SEQUENCE</scope>
    <source>
        <tissue evidence="1">Whole organism</tissue>
    </source>
</reference>
<accession>A0A336LR23</accession>
<reference evidence="2" key="2">
    <citation type="submission" date="2018-07" db="EMBL/GenBank/DDBJ databases">
        <authorList>
            <person name="Quirk P.G."/>
            <person name="Krulwich T.A."/>
        </authorList>
    </citation>
    <scope>NUCLEOTIDE SEQUENCE</scope>
</reference>
<dbReference type="EMBL" id="UFQS01000126">
    <property type="protein sequence ID" value="SSX00122.1"/>
    <property type="molecule type" value="Genomic_DNA"/>
</dbReference>
<evidence type="ECO:0000313" key="2">
    <source>
        <dbReference type="EMBL" id="SSX20502.1"/>
    </source>
</evidence>
<dbReference type="EMBL" id="UFQT01000126">
    <property type="protein sequence ID" value="SSX20502.1"/>
    <property type="molecule type" value="Genomic_DNA"/>
</dbReference>
<dbReference type="InterPro" id="IPR032150">
    <property type="entry name" value="DUF4820"/>
</dbReference>
<protein>
    <submittedName>
        <fullName evidence="2">CSON001688 protein</fullName>
    </submittedName>
</protein>
<dbReference type="AlphaFoldDB" id="A0A336LR23"/>
<sequence>MTQTMESPSNRQPIELDDEVVEVQSKSLMSRLNKFSEQVSSTAIGQYGIKKLDNVLWIFEKTAKWSLPQNMRLNTSSSPVNDQGEDEKILPPPLTRPLPWVLFIPMLITLRMVRTGVSFLALMCGKNPVTPSVMVSFIQSRRRKLRAIKYSGLRAIRIRQIEAAEQRKNGKVSRVDLFSRLSNLFGLLLCGNYGNTVRPLKVMYCN</sequence>
<proteinExistence type="predicted"/>
<dbReference type="VEuPathDB" id="VectorBase:CSON001688"/>
<dbReference type="Pfam" id="PF16091">
    <property type="entry name" value="DUF4820"/>
    <property type="match status" value="1"/>
</dbReference>
<evidence type="ECO:0000313" key="1">
    <source>
        <dbReference type="EMBL" id="SSX00122.1"/>
    </source>
</evidence>
<name>A0A336LR23_CULSO</name>
<organism evidence="2">
    <name type="scientific">Culicoides sonorensis</name>
    <name type="common">Biting midge</name>
    <dbReference type="NCBI Taxonomy" id="179676"/>
    <lineage>
        <taxon>Eukaryota</taxon>
        <taxon>Metazoa</taxon>
        <taxon>Ecdysozoa</taxon>
        <taxon>Arthropoda</taxon>
        <taxon>Hexapoda</taxon>
        <taxon>Insecta</taxon>
        <taxon>Pterygota</taxon>
        <taxon>Neoptera</taxon>
        <taxon>Endopterygota</taxon>
        <taxon>Diptera</taxon>
        <taxon>Nematocera</taxon>
        <taxon>Chironomoidea</taxon>
        <taxon>Ceratopogonidae</taxon>
        <taxon>Ceratopogoninae</taxon>
        <taxon>Culicoides</taxon>
        <taxon>Monoculicoides</taxon>
    </lineage>
</organism>
<gene>
    <name evidence="2" type="primary">CSON001688</name>
</gene>